<evidence type="ECO:0000313" key="1">
    <source>
        <dbReference type="EMBL" id="KWV56251.1"/>
    </source>
</evidence>
<keyword evidence="2" id="KW-1185">Reference proteome</keyword>
<dbReference type="RefSeq" id="WP_062369527.1">
    <property type="nucleotide sequence ID" value="NZ_LNCD01000042.1"/>
</dbReference>
<dbReference type="EMBL" id="LNCD01000042">
    <property type="protein sequence ID" value="KWV56251.1"/>
    <property type="molecule type" value="Genomic_DNA"/>
</dbReference>
<reference evidence="1 2" key="1">
    <citation type="submission" date="2015-11" db="EMBL/GenBank/DDBJ databases">
        <title>Draft Genome Sequence of the Strain BR 10423 (Rhizobium sp.) isolated from nodules of Mimosa pudica.</title>
        <authorList>
            <person name="Barauna A.C."/>
            <person name="Zilli J.E."/>
            <person name="Simoes-Araujo J.L."/>
            <person name="Reis V.M."/>
            <person name="James E.K."/>
            <person name="Reis F.B.Jr."/>
            <person name="Rouws L.F."/>
            <person name="Passos S.R."/>
            <person name="Gois S.R."/>
        </authorList>
    </citation>
    <scope>NUCLEOTIDE SEQUENCE [LARGE SCALE GENOMIC DNA]</scope>
    <source>
        <strain evidence="1 2">BR10423</strain>
    </source>
</reference>
<dbReference type="AlphaFoldDB" id="A0A109JWB1"/>
<name>A0A109JWB1_9HYPH</name>
<accession>A0A109JWB1</accession>
<sequence>MNDISKTLADMTAVERSSLLDTVAEALEATADAAEDVGDLRFVASSLFVAATIRGLSGDIRPEDIKAAEILLEQGIVLVQQFSNRRGRDAMLN</sequence>
<dbReference type="Proteomes" id="UP000068164">
    <property type="component" value="Unassembled WGS sequence"/>
</dbReference>
<gene>
    <name evidence="1" type="ORF">AS026_35620</name>
</gene>
<evidence type="ECO:0000313" key="2">
    <source>
        <dbReference type="Proteomes" id="UP000068164"/>
    </source>
</evidence>
<dbReference type="OrthoDB" id="8373043at2"/>
<protein>
    <submittedName>
        <fullName evidence="1">Uncharacterized protein</fullName>
    </submittedName>
</protein>
<comment type="caution">
    <text evidence="1">The sequence shown here is derived from an EMBL/GenBank/DDBJ whole genome shotgun (WGS) entry which is preliminary data.</text>
</comment>
<organism evidence="1 2">
    <name type="scientific">Rhizobium altiplani</name>
    <dbReference type="NCBI Taxonomy" id="1864509"/>
    <lineage>
        <taxon>Bacteria</taxon>
        <taxon>Pseudomonadati</taxon>
        <taxon>Pseudomonadota</taxon>
        <taxon>Alphaproteobacteria</taxon>
        <taxon>Hyphomicrobiales</taxon>
        <taxon>Rhizobiaceae</taxon>
        <taxon>Rhizobium/Agrobacterium group</taxon>
        <taxon>Rhizobium</taxon>
    </lineage>
</organism>
<proteinExistence type="predicted"/>